<keyword evidence="2" id="KW-1185">Reference proteome</keyword>
<evidence type="ECO:0000313" key="2">
    <source>
        <dbReference type="Proteomes" id="UP000326396"/>
    </source>
</evidence>
<sequence>MVRLVLTTAYWQHGDYMDNYHPPPEWIKGVPMKLIRVVASRMYACIVPASALELCSKSSKSLFEMENVVDDAMNAQ</sequence>
<organism evidence="1 2">
    <name type="scientific">Mikania micrantha</name>
    <name type="common">bitter vine</name>
    <dbReference type="NCBI Taxonomy" id="192012"/>
    <lineage>
        <taxon>Eukaryota</taxon>
        <taxon>Viridiplantae</taxon>
        <taxon>Streptophyta</taxon>
        <taxon>Embryophyta</taxon>
        <taxon>Tracheophyta</taxon>
        <taxon>Spermatophyta</taxon>
        <taxon>Magnoliopsida</taxon>
        <taxon>eudicotyledons</taxon>
        <taxon>Gunneridae</taxon>
        <taxon>Pentapetalae</taxon>
        <taxon>asterids</taxon>
        <taxon>campanulids</taxon>
        <taxon>Asterales</taxon>
        <taxon>Asteraceae</taxon>
        <taxon>Asteroideae</taxon>
        <taxon>Heliantheae alliance</taxon>
        <taxon>Eupatorieae</taxon>
        <taxon>Mikania</taxon>
    </lineage>
</organism>
<accession>A0A5N6LLM1</accession>
<dbReference type="EMBL" id="SZYD01000019">
    <property type="protein sequence ID" value="KAD2392801.1"/>
    <property type="molecule type" value="Genomic_DNA"/>
</dbReference>
<comment type="caution">
    <text evidence="1">The sequence shown here is derived from an EMBL/GenBank/DDBJ whole genome shotgun (WGS) entry which is preliminary data.</text>
</comment>
<gene>
    <name evidence="1" type="ORF">E3N88_39778</name>
</gene>
<proteinExistence type="predicted"/>
<evidence type="ECO:0000313" key="1">
    <source>
        <dbReference type="EMBL" id="KAD2392801.1"/>
    </source>
</evidence>
<name>A0A5N6LLM1_9ASTR</name>
<dbReference type="AlphaFoldDB" id="A0A5N6LLM1"/>
<reference evidence="1 2" key="1">
    <citation type="submission" date="2019-05" db="EMBL/GenBank/DDBJ databases">
        <title>Mikania micrantha, genome provides insights into the molecular mechanism of rapid growth.</title>
        <authorList>
            <person name="Liu B."/>
        </authorList>
    </citation>
    <scope>NUCLEOTIDE SEQUENCE [LARGE SCALE GENOMIC DNA]</scope>
    <source>
        <strain evidence="1">NLD-2019</strain>
        <tissue evidence="1">Leaf</tissue>
    </source>
</reference>
<dbReference type="Proteomes" id="UP000326396">
    <property type="component" value="Linkage Group LG9"/>
</dbReference>
<protein>
    <submittedName>
        <fullName evidence="1">Uncharacterized protein</fullName>
    </submittedName>
</protein>